<dbReference type="InterPro" id="IPR016181">
    <property type="entry name" value="Acyl_CoA_acyltransferase"/>
</dbReference>
<feature type="non-terminal residue" evidence="2">
    <location>
        <position position="1"/>
    </location>
</feature>
<comment type="caution">
    <text evidence="2">The sequence shown here is derived from an EMBL/GenBank/DDBJ whole genome shotgun (WGS) entry which is preliminary data.</text>
</comment>
<accession>A0A699W8V2</accession>
<gene>
    <name evidence="2" type="ORF">Tci_913220</name>
</gene>
<dbReference type="Gene3D" id="3.40.630.30">
    <property type="match status" value="1"/>
</dbReference>
<organism evidence="2">
    <name type="scientific">Tanacetum cinerariifolium</name>
    <name type="common">Dalmatian daisy</name>
    <name type="synonym">Chrysanthemum cinerariifolium</name>
    <dbReference type="NCBI Taxonomy" id="118510"/>
    <lineage>
        <taxon>Eukaryota</taxon>
        <taxon>Viridiplantae</taxon>
        <taxon>Streptophyta</taxon>
        <taxon>Embryophyta</taxon>
        <taxon>Tracheophyta</taxon>
        <taxon>Spermatophyta</taxon>
        <taxon>Magnoliopsida</taxon>
        <taxon>eudicotyledons</taxon>
        <taxon>Gunneridae</taxon>
        <taxon>Pentapetalae</taxon>
        <taxon>asterids</taxon>
        <taxon>campanulids</taxon>
        <taxon>Asterales</taxon>
        <taxon>Asteraceae</taxon>
        <taxon>Asteroideae</taxon>
        <taxon>Anthemideae</taxon>
        <taxon>Anthemidinae</taxon>
        <taxon>Tanacetum</taxon>
    </lineage>
</organism>
<dbReference type="PANTHER" id="PTHR31435">
    <property type="entry name" value="PROTEIN NATD1"/>
    <property type="match status" value="1"/>
</dbReference>
<dbReference type="EMBL" id="BKCJ011548679">
    <property type="protein sequence ID" value="GFD41251.1"/>
    <property type="molecule type" value="Genomic_DNA"/>
</dbReference>
<evidence type="ECO:0000313" key="2">
    <source>
        <dbReference type="EMBL" id="GFD41251.1"/>
    </source>
</evidence>
<dbReference type="SUPFAM" id="SSF55729">
    <property type="entry name" value="Acyl-CoA N-acyltransferases (Nat)"/>
    <property type="match status" value="1"/>
</dbReference>
<dbReference type="Pfam" id="PF14542">
    <property type="entry name" value="Acetyltransf_CG"/>
    <property type="match status" value="1"/>
</dbReference>
<dbReference type="PROSITE" id="PS51729">
    <property type="entry name" value="GNAT_YJDJ"/>
    <property type="match status" value="1"/>
</dbReference>
<sequence>HLIFSTMTIQHHPEEQAFTAGSASEPAELAYSLPAPGVIDFTHTFVPEEARGQGQADELARAGLAYARKEHLQVRTSCEFMEAFVQRHHAEYKDILEG</sequence>
<evidence type="ECO:0000259" key="1">
    <source>
        <dbReference type="PROSITE" id="PS51729"/>
    </source>
</evidence>
<reference evidence="2" key="1">
    <citation type="journal article" date="2019" name="Sci. Rep.">
        <title>Draft genome of Tanacetum cinerariifolium, the natural source of mosquito coil.</title>
        <authorList>
            <person name="Yamashiro T."/>
            <person name="Shiraishi A."/>
            <person name="Satake H."/>
            <person name="Nakayama K."/>
        </authorList>
    </citation>
    <scope>NUCLEOTIDE SEQUENCE</scope>
</reference>
<protein>
    <recommendedName>
        <fullName evidence="1">N-acetyltransferase domain-containing protein</fullName>
    </recommendedName>
</protein>
<dbReference type="AlphaFoldDB" id="A0A699W8V2"/>
<dbReference type="InterPro" id="IPR031165">
    <property type="entry name" value="GNAT_YJDJ"/>
</dbReference>
<dbReference type="InterPro" id="IPR045057">
    <property type="entry name" value="Gcn5-rel_NAT"/>
</dbReference>
<proteinExistence type="predicted"/>
<dbReference type="PANTHER" id="PTHR31435:SF9">
    <property type="entry name" value="PROTEIN NATD1"/>
    <property type="match status" value="1"/>
</dbReference>
<name>A0A699W8V2_TANCI</name>
<feature type="domain" description="N-acetyltransferase" evidence="1">
    <location>
        <begin position="10"/>
        <end position="97"/>
    </location>
</feature>